<keyword evidence="2" id="KW-1185">Reference proteome</keyword>
<protein>
    <recommendedName>
        <fullName evidence="3">Calcineurin-like phosphoesterase domain-containing protein</fullName>
    </recommendedName>
</protein>
<dbReference type="InterPro" id="IPR029052">
    <property type="entry name" value="Metallo-depent_PP-like"/>
</dbReference>
<dbReference type="PANTHER" id="PTHR43143">
    <property type="entry name" value="METALLOPHOSPHOESTERASE, CALCINEURIN SUPERFAMILY"/>
    <property type="match status" value="1"/>
</dbReference>
<evidence type="ECO:0000313" key="1">
    <source>
        <dbReference type="EMBL" id="MCC2130313.1"/>
    </source>
</evidence>
<evidence type="ECO:0008006" key="3">
    <source>
        <dbReference type="Google" id="ProtNLM"/>
    </source>
</evidence>
<gene>
    <name evidence="1" type="ORF">LKD37_12465</name>
</gene>
<dbReference type="InterPro" id="IPR051918">
    <property type="entry name" value="STPP_CPPED1"/>
</dbReference>
<dbReference type="PANTHER" id="PTHR43143:SF1">
    <property type="entry name" value="SERINE_THREONINE-PROTEIN PHOSPHATASE CPPED1"/>
    <property type="match status" value="1"/>
</dbReference>
<reference evidence="1" key="1">
    <citation type="submission" date="2021-10" db="EMBL/GenBank/DDBJ databases">
        <title>Anaerobic single-cell dispensing facilitates the cultivation of human gut bacteria.</title>
        <authorList>
            <person name="Afrizal A."/>
        </authorList>
    </citation>
    <scope>NUCLEOTIDE SEQUENCE</scope>
    <source>
        <strain evidence="1">CLA-AA-H272</strain>
    </source>
</reference>
<accession>A0AAE3AHY5</accession>
<comment type="caution">
    <text evidence="1">The sequence shown here is derived from an EMBL/GenBank/DDBJ whole genome shotgun (WGS) entry which is preliminary data.</text>
</comment>
<organism evidence="1 2">
    <name type="scientific">Brotocaccenecus cirricatena</name>
    <dbReference type="NCBI Taxonomy" id="3064195"/>
    <lineage>
        <taxon>Bacteria</taxon>
        <taxon>Bacillati</taxon>
        <taxon>Bacillota</taxon>
        <taxon>Clostridia</taxon>
        <taxon>Eubacteriales</taxon>
        <taxon>Oscillospiraceae</taxon>
        <taxon>Brotocaccenecus</taxon>
    </lineage>
</organism>
<dbReference type="RefSeq" id="WP_349048760.1">
    <property type="nucleotide sequence ID" value="NZ_JBBNJF010000221.1"/>
</dbReference>
<dbReference type="AlphaFoldDB" id="A0AAE3AHY5"/>
<sequence>MTHLHVKVTEKTAYYTGPMPVCGNSDYMVEWELDQEWDDRQSKTMRVVFPDGRYQDTLFSGTSVALPAIPSPGWISVGLYAEGLQTRPAEIRVLASVVSSSGTPASPAPDVYGQLVALLDKKISAPDPAGEVGQVLSSDGQGGYNWVSLPNGSAMAMRIADGVIQYSPDGDTWSNLVDMAELTGPVGPAGPAGKDGADGSNASVTLENVTQALGYTPVSPTQLATAMEMVPDYVTQAADSVAQRMLEHVGANTFSFALFTDLHYAPYFNETRGAEHPISYAETAKHLVAAVNRVHEKVPLACVLSLGDNVESADNADKVTAAALPTAALRGARNRKLQMDKVTQLCSIFQGFCPLYIPQKGNHDDGGLAAYSSEADHKYYLSYLMQDGDYFARFFARSGSNAVHMDADGNLLACYLDVPACKVRMISLNCVDLPYTSNADGSCPYLGAPYNQYLAGQHCYGYGQEQLKWLAGTALQLPGKGWKVIVFQHIPMLDSFTKQDGGAADHQRFNYDVLEGILDAYQKGTAYSCAVAAGRAPNGAESTYFPCTVSADFTGQGARDIIAIWNGHIHRDLYSKTTMPTKPVGATIIIPDFINRFSSDDVTFLYNQRYSSSAANKLSTANSKGSLSNVIAAAKGDTIRIRFGASMANYAWPIVLQCSDSVGTVTTAGIYVSDGNDAKITWNSDKTEAVITNPYTASYYRFALPLETDGVIITVNQEITYSQQTGEGGQPVLFVSTMLACPNYSDGGNAWDGKHYIHTAGTAEETSIDFVTVDIARKKIYATRYGAGSDREMNF</sequence>
<proteinExistence type="predicted"/>
<evidence type="ECO:0000313" key="2">
    <source>
        <dbReference type="Proteomes" id="UP001199319"/>
    </source>
</evidence>
<dbReference type="SUPFAM" id="SSF56300">
    <property type="entry name" value="Metallo-dependent phosphatases"/>
    <property type="match status" value="1"/>
</dbReference>
<name>A0AAE3AHY5_9FIRM</name>
<dbReference type="EMBL" id="JAJEPW010000043">
    <property type="protein sequence ID" value="MCC2130313.1"/>
    <property type="molecule type" value="Genomic_DNA"/>
</dbReference>
<dbReference type="Proteomes" id="UP001199319">
    <property type="component" value="Unassembled WGS sequence"/>
</dbReference>